<evidence type="ECO:0000259" key="4">
    <source>
        <dbReference type="Pfam" id="PF01613"/>
    </source>
</evidence>
<dbReference type="InterPro" id="IPR052174">
    <property type="entry name" value="Flavoredoxin"/>
</dbReference>
<comment type="caution">
    <text evidence="5">The sequence shown here is derived from an EMBL/GenBank/DDBJ whole genome shotgun (WGS) entry which is preliminary data.</text>
</comment>
<sequence length="208" mass="23461">MHKIVNPKIFYFGTPVVLISTQNENNSVNLAPISSAWSLHQSFMLGISNRSQTVQNLLRERECVLNFPSVDLVHAVDRLALLTGRNPVPDYKVRQGYRYEPDKFGTAQLTPIPSDIVKPSCVKECPVQLEAIVKHVHDFGDDPSTLAAIEVKIVKSHINEQILMDGEENYIDPDKWNPLIMNFCEFYGIGEKVHPSRLAPVFAPPVRQ</sequence>
<evidence type="ECO:0000313" key="6">
    <source>
        <dbReference type="Proteomes" id="UP000092024"/>
    </source>
</evidence>
<proteinExistence type="inferred from homology"/>
<comment type="similarity">
    <text evidence="3">Belongs to the flavoredoxin family.</text>
</comment>
<feature type="domain" description="Flavin reductase like" evidence="4">
    <location>
        <begin position="12"/>
        <end position="165"/>
    </location>
</feature>
<organism evidence="5 6">
    <name type="scientific">Paenibacillus oryzae</name>
    <dbReference type="NCBI Taxonomy" id="1844972"/>
    <lineage>
        <taxon>Bacteria</taxon>
        <taxon>Bacillati</taxon>
        <taxon>Bacillota</taxon>
        <taxon>Bacilli</taxon>
        <taxon>Bacillales</taxon>
        <taxon>Paenibacillaceae</taxon>
        <taxon>Paenibacillus</taxon>
    </lineage>
</organism>
<dbReference type="GO" id="GO:0010181">
    <property type="term" value="F:FMN binding"/>
    <property type="evidence" value="ECO:0007669"/>
    <property type="project" value="InterPro"/>
</dbReference>
<dbReference type="SUPFAM" id="SSF50475">
    <property type="entry name" value="FMN-binding split barrel"/>
    <property type="match status" value="1"/>
</dbReference>
<dbReference type="InterPro" id="IPR012349">
    <property type="entry name" value="Split_barrel_FMN-bd"/>
</dbReference>
<dbReference type="PANTHER" id="PTHR43567">
    <property type="entry name" value="FLAVOREDOXIN-RELATED-RELATED"/>
    <property type="match status" value="1"/>
</dbReference>
<dbReference type="PANTHER" id="PTHR43567:SF1">
    <property type="entry name" value="FLAVOREDOXIN"/>
    <property type="match status" value="1"/>
</dbReference>
<evidence type="ECO:0000256" key="1">
    <source>
        <dbReference type="ARBA" id="ARBA00001917"/>
    </source>
</evidence>
<evidence type="ECO:0000256" key="3">
    <source>
        <dbReference type="ARBA" id="ARBA00038054"/>
    </source>
</evidence>
<comment type="cofactor">
    <cofactor evidence="1">
        <name>FMN</name>
        <dbReference type="ChEBI" id="CHEBI:58210"/>
    </cofactor>
</comment>
<accession>A0A1A5YF49</accession>
<dbReference type="Proteomes" id="UP000092024">
    <property type="component" value="Unassembled WGS sequence"/>
</dbReference>
<evidence type="ECO:0000256" key="2">
    <source>
        <dbReference type="ARBA" id="ARBA00022630"/>
    </source>
</evidence>
<dbReference type="GO" id="GO:0016646">
    <property type="term" value="F:oxidoreductase activity, acting on the CH-NH group of donors, NAD or NADP as acceptor"/>
    <property type="evidence" value="ECO:0007669"/>
    <property type="project" value="UniProtKB-ARBA"/>
</dbReference>
<dbReference type="OrthoDB" id="9794638at2"/>
<evidence type="ECO:0000313" key="5">
    <source>
        <dbReference type="EMBL" id="OBR64015.1"/>
    </source>
</evidence>
<dbReference type="Gene3D" id="2.30.110.10">
    <property type="entry name" value="Electron Transport, Fmn-binding Protein, Chain A"/>
    <property type="match status" value="1"/>
</dbReference>
<name>A0A1A5YF49_9BACL</name>
<dbReference type="InterPro" id="IPR002563">
    <property type="entry name" value="Flavin_Rdtase-like_dom"/>
</dbReference>
<dbReference type="EMBL" id="LYPA01000067">
    <property type="protein sequence ID" value="OBR64015.1"/>
    <property type="molecule type" value="Genomic_DNA"/>
</dbReference>
<dbReference type="RefSeq" id="WP_068685403.1">
    <property type="nucleotide sequence ID" value="NZ_LYPA01000067.1"/>
</dbReference>
<dbReference type="Pfam" id="PF01613">
    <property type="entry name" value="Flavin_Reduct"/>
    <property type="match status" value="1"/>
</dbReference>
<dbReference type="AlphaFoldDB" id="A0A1A5YF49"/>
<dbReference type="STRING" id="1844972.A7K91_20190"/>
<keyword evidence="6" id="KW-1185">Reference proteome</keyword>
<gene>
    <name evidence="5" type="ORF">A7K91_20190</name>
</gene>
<keyword evidence="2" id="KW-0285">Flavoprotein</keyword>
<reference evidence="5 6" key="1">
    <citation type="submission" date="2016-05" db="EMBL/GenBank/DDBJ databases">
        <title>Paenibacillus oryzae. sp. nov., isolated from the rice root.</title>
        <authorList>
            <person name="Zhang J."/>
            <person name="Zhang X."/>
        </authorList>
    </citation>
    <scope>NUCLEOTIDE SEQUENCE [LARGE SCALE GENOMIC DNA]</scope>
    <source>
        <strain evidence="5 6">1DrF-4</strain>
    </source>
</reference>
<protein>
    <submittedName>
        <fullName evidence="5">Flavin reductase</fullName>
    </submittedName>
</protein>